<dbReference type="SMART" id="SM00249">
    <property type="entry name" value="PHD"/>
    <property type="match status" value="1"/>
</dbReference>
<dbReference type="InterPro" id="IPR018501">
    <property type="entry name" value="DDT_dom"/>
</dbReference>
<feature type="compositionally biased region" description="Basic residues" evidence="7">
    <location>
        <begin position="449"/>
        <end position="460"/>
    </location>
</feature>
<evidence type="ECO:0000259" key="9">
    <source>
        <dbReference type="PROSITE" id="PS50827"/>
    </source>
</evidence>
<evidence type="ECO:0000313" key="10">
    <source>
        <dbReference type="EMBL" id="KAL3774331.1"/>
    </source>
</evidence>
<feature type="domain" description="PHD-type" evidence="8">
    <location>
        <begin position="696"/>
        <end position="744"/>
    </location>
</feature>
<feature type="region of interest" description="Disordered" evidence="7">
    <location>
        <begin position="1260"/>
        <end position="1296"/>
    </location>
</feature>
<feature type="region of interest" description="Disordered" evidence="7">
    <location>
        <begin position="60"/>
        <end position="144"/>
    </location>
</feature>
<keyword evidence="5" id="KW-0539">Nucleus</keyword>
<dbReference type="Gene3D" id="3.30.40.10">
    <property type="entry name" value="Zinc/RING finger domain, C3HC4 (zinc finger)"/>
    <property type="match status" value="1"/>
</dbReference>
<dbReference type="PROSITE" id="PS50827">
    <property type="entry name" value="DDT"/>
    <property type="match status" value="1"/>
</dbReference>
<feature type="compositionally biased region" description="Polar residues" evidence="7">
    <location>
        <begin position="1214"/>
        <end position="1230"/>
    </location>
</feature>
<reference evidence="10 11" key="1">
    <citation type="submission" date="2024-10" db="EMBL/GenBank/DDBJ databases">
        <title>Updated reference genomes for cyclostephanoid diatoms.</title>
        <authorList>
            <person name="Roberts W.R."/>
            <person name="Alverson A.J."/>
        </authorList>
    </citation>
    <scope>NUCLEOTIDE SEQUENCE [LARGE SCALE GENOMIC DNA]</scope>
    <source>
        <strain evidence="10 11">AJA010-31</strain>
    </source>
</reference>
<feature type="compositionally biased region" description="Low complexity" evidence="7">
    <location>
        <begin position="81"/>
        <end position="102"/>
    </location>
</feature>
<name>A0ABD3NE23_9STRA</name>
<evidence type="ECO:0000256" key="5">
    <source>
        <dbReference type="ARBA" id="ARBA00023242"/>
    </source>
</evidence>
<dbReference type="PANTHER" id="PTHR46508">
    <property type="entry name" value="PHD FINGER FAMILY PROTEIN"/>
    <property type="match status" value="1"/>
</dbReference>
<evidence type="ECO:0000259" key="8">
    <source>
        <dbReference type="PROSITE" id="PS50016"/>
    </source>
</evidence>
<feature type="compositionally biased region" description="Polar residues" evidence="7">
    <location>
        <begin position="110"/>
        <end position="129"/>
    </location>
</feature>
<feature type="region of interest" description="Disordered" evidence="7">
    <location>
        <begin position="1081"/>
        <end position="1109"/>
    </location>
</feature>
<keyword evidence="4" id="KW-0862">Zinc</keyword>
<evidence type="ECO:0000256" key="3">
    <source>
        <dbReference type="ARBA" id="ARBA00022771"/>
    </source>
</evidence>
<evidence type="ECO:0000256" key="1">
    <source>
        <dbReference type="ARBA" id="ARBA00004123"/>
    </source>
</evidence>
<gene>
    <name evidence="10" type="ORF">ACHAWO_009278</name>
</gene>
<protein>
    <recommendedName>
        <fullName evidence="12">PHD-type domain-containing protein</fullName>
    </recommendedName>
</protein>
<organism evidence="10 11">
    <name type="scientific">Cyclotella atomus</name>
    <dbReference type="NCBI Taxonomy" id="382360"/>
    <lineage>
        <taxon>Eukaryota</taxon>
        <taxon>Sar</taxon>
        <taxon>Stramenopiles</taxon>
        <taxon>Ochrophyta</taxon>
        <taxon>Bacillariophyta</taxon>
        <taxon>Coscinodiscophyceae</taxon>
        <taxon>Thalassiosirophycidae</taxon>
        <taxon>Stephanodiscales</taxon>
        <taxon>Stephanodiscaceae</taxon>
        <taxon>Cyclotella</taxon>
    </lineage>
</organism>
<feature type="compositionally biased region" description="Basic residues" evidence="7">
    <location>
        <begin position="406"/>
        <end position="418"/>
    </location>
</feature>
<dbReference type="InterPro" id="IPR019786">
    <property type="entry name" value="Zinc_finger_PHD-type_CS"/>
</dbReference>
<sequence>MQTVSKAPAGIISTFSGYNNGQSTSTSLSAAATMPQSLQKIAKAPVGIISFSGLTNGQFPSASSSAAAKSPAGTQYNTEQSTSTASSAAATSNATATNKTTSVIPVRPNQAVTKQPAAKSTSNSQQRIVPNQTNNPATKPTKTFTPKAVVSKRIEIPTQFPPLHSYRATAAYSLLRTLSKELRLSPFTMQSFLSALMLPIPSKLLGEIHVRVMRVLFANIGMGSYAKHGRGVGPIYLKRASRNKLLKSGNENGAVDEMADEFVRAKSYDNLYYLDNLTWPLFYEDYAVATEEKFLNDTNDNEEFIDEEKFLNDTNDNEEFIDGRSTAMIPDEKVLTHHRIYAKKSSSIPPYPGEGWIDRCPIGPLGRRNPTTGRFVCCPFHIHAALMKYSRGPHAPAATTTTAPLPKKRKRSKTPKKKYTSDGSSSDYSNNSNFDSDEDFVTKPEKKAKGTGKRGRPRKYPKVEATPTPAPLIQKTSSPNSIKGSRVIDIETAPVMPGYKMAHPAPVQKVPPPKQTIQPVVKPLAVAQPNYAMPRPVVQPAAQKQQILVPPIPPQPVDLNAMVVSRDSNDTITRYFLEGDLFRAETEEYSGETNSPHKSTTEEETKGPPDLFGCNLSNQEQELIHMAPIKQLRKGIPYHHLSLEMKLTMIEFLLDELLMVDEIAREVTLRGQLTDSYNALYGELPHPTEFESLVNEDECAICGLEGDLLCCDGCPGSFHKQCMGMFPSAKLPEGKWLCTECRVLDGSRMGPLRGESRPLIGWFCLEELEPTPAPIHNIHEISSSVSSLEQTKQFLLNSEEQTISSPNVPGSFPQEHNAAHQHQSLLKSISSTVEFLVTTGKVFARHRKSHQRFDPFNPLATDTDTSKSSGKEMMPNNNPTEPLSNAQVMELLKILGPEMCLKLPWSRLIFSPQKLFGISQNPSDPLNTLISRQNESRQVLASHPETSNPLDYGNKYRAAPPIPQVKHQLGQIVLPAIVPEVFRVPATVVSQFGLNLANSLGLNSVMNNHRCSLAFQDVTQALRDQLIKIGKQIYDAQLLNGWETLYYKWVADVRHARVRRLSALLVKLADACSPRAFQNEWHQVKDNENPAETSRLSQTNNNYKNIDDDWTASGESKLRKWQRCTRGNLLSLMNSDKTMREALKSIRTSTKRGKKLKQSDSADAPNGTADFNQKLQNAVSPDESKPDSIIAENTDTTAANESSLPPARSVETPIKSNETVVATESSISEPTPSLAMLELNRIASPINDSRLTPISESFEQNQLPEENADGTASNTQHKGKKKRRTTRSLSPVPNAKKRCSDRFSIVRRQIESILGINIDESGSKTDSEVHKLMLEALEDIISGSADTFFFAIAGKKLFEPEGSLQSKNVKRLARNAGSVRAPFIAYETPFEVGESTTCHYWRTMTLNGKTFEDFALSLKFFKEHIDQGAISSSQTLVNRLSKPEPPIFPKIRCEIIDAMTGTKEYFVVKNNSQGKWQSEVSVDLPPFISYQVERNKPYRERYNKQREEEARKMVGELKKNSDAKLLGVEKKKADAQARTAQNDQVKAETQKRLMEKMLAQEKKTKSITPVKEPTKPAGTATSPDQAFQTILTQHRDTTYTMLMHSAARGESTVSLSAIAAARENTMNRLNNTSSLLASINRAWYRTPDALKAKMSAAENEARQLCIQHHTKSASKK</sequence>
<feature type="compositionally biased region" description="Low complexity" evidence="7">
    <location>
        <begin position="60"/>
        <end position="72"/>
    </location>
</feature>
<comment type="caution">
    <text evidence="10">The sequence shown here is derived from an EMBL/GenBank/DDBJ whole genome shotgun (WGS) entry which is preliminary data.</text>
</comment>
<dbReference type="InterPro" id="IPR011011">
    <property type="entry name" value="Znf_FYVE_PHD"/>
</dbReference>
<dbReference type="Pfam" id="PF00628">
    <property type="entry name" value="PHD"/>
    <property type="match status" value="1"/>
</dbReference>
<keyword evidence="2" id="KW-0479">Metal-binding</keyword>
<dbReference type="InterPro" id="IPR001965">
    <property type="entry name" value="Znf_PHD"/>
</dbReference>
<feature type="region of interest" description="Disordered" evidence="7">
    <location>
        <begin position="1195"/>
        <end position="1230"/>
    </location>
</feature>
<dbReference type="EMBL" id="JALLPJ020001199">
    <property type="protein sequence ID" value="KAL3774331.1"/>
    <property type="molecule type" value="Genomic_DNA"/>
</dbReference>
<dbReference type="SUPFAM" id="SSF57903">
    <property type="entry name" value="FYVE/PHD zinc finger"/>
    <property type="match status" value="1"/>
</dbReference>
<feature type="region of interest" description="Disordered" evidence="7">
    <location>
        <begin position="393"/>
        <end position="482"/>
    </location>
</feature>
<feature type="compositionally biased region" description="Low complexity" evidence="7">
    <location>
        <begin position="393"/>
        <end position="405"/>
    </location>
</feature>
<feature type="region of interest" description="Disordered" evidence="7">
    <location>
        <begin position="853"/>
        <end position="882"/>
    </location>
</feature>
<dbReference type="PANTHER" id="PTHR46508:SF1">
    <property type="entry name" value="PHD FINGER FAMILY PROTEIN"/>
    <property type="match status" value="1"/>
</dbReference>
<feature type="compositionally biased region" description="Polar residues" evidence="7">
    <location>
        <begin position="1260"/>
        <end position="1276"/>
    </location>
</feature>
<feature type="region of interest" description="Disordered" evidence="7">
    <location>
        <begin position="1147"/>
        <end position="1170"/>
    </location>
</feature>
<dbReference type="PROSITE" id="PS01359">
    <property type="entry name" value="ZF_PHD_1"/>
    <property type="match status" value="1"/>
</dbReference>
<comment type="subcellular location">
    <subcellularLocation>
        <location evidence="1">Nucleus</location>
    </subcellularLocation>
</comment>
<evidence type="ECO:0000313" key="11">
    <source>
        <dbReference type="Proteomes" id="UP001530400"/>
    </source>
</evidence>
<dbReference type="Pfam" id="PF02791">
    <property type="entry name" value="DDT"/>
    <property type="match status" value="1"/>
</dbReference>
<feature type="compositionally biased region" description="Low complexity" evidence="7">
    <location>
        <begin position="421"/>
        <end position="434"/>
    </location>
</feature>
<feature type="compositionally biased region" description="Low complexity" evidence="7">
    <location>
        <begin position="130"/>
        <end position="144"/>
    </location>
</feature>
<dbReference type="GO" id="GO:0005634">
    <property type="term" value="C:nucleus"/>
    <property type="evidence" value="ECO:0007669"/>
    <property type="project" value="UniProtKB-SubCell"/>
</dbReference>
<evidence type="ECO:0008006" key="12">
    <source>
        <dbReference type="Google" id="ProtNLM"/>
    </source>
</evidence>
<evidence type="ECO:0000256" key="7">
    <source>
        <dbReference type="SAM" id="MobiDB-lite"/>
    </source>
</evidence>
<feature type="region of interest" description="Disordered" evidence="7">
    <location>
        <begin position="586"/>
        <end position="610"/>
    </location>
</feature>
<evidence type="ECO:0000256" key="2">
    <source>
        <dbReference type="ARBA" id="ARBA00022723"/>
    </source>
</evidence>
<dbReference type="Proteomes" id="UP001530400">
    <property type="component" value="Unassembled WGS sequence"/>
</dbReference>
<feature type="compositionally biased region" description="Basic residues" evidence="7">
    <location>
        <begin position="1277"/>
        <end position="1286"/>
    </location>
</feature>
<feature type="compositionally biased region" description="Polar residues" evidence="7">
    <location>
        <begin position="1090"/>
        <end position="1104"/>
    </location>
</feature>
<dbReference type="InterPro" id="IPR019787">
    <property type="entry name" value="Znf_PHD-finger"/>
</dbReference>
<evidence type="ECO:0000256" key="6">
    <source>
        <dbReference type="PROSITE-ProRule" id="PRU00146"/>
    </source>
</evidence>
<keyword evidence="3 6" id="KW-0863">Zinc-finger</keyword>
<proteinExistence type="predicted"/>
<feature type="domain" description="DDT" evidence="9">
    <location>
        <begin position="162"/>
        <end position="222"/>
    </location>
</feature>
<evidence type="ECO:0000256" key="4">
    <source>
        <dbReference type="ARBA" id="ARBA00022833"/>
    </source>
</evidence>
<dbReference type="GO" id="GO:0008270">
    <property type="term" value="F:zinc ion binding"/>
    <property type="evidence" value="ECO:0007669"/>
    <property type="project" value="UniProtKB-KW"/>
</dbReference>
<dbReference type="PROSITE" id="PS50016">
    <property type="entry name" value="ZF_PHD_2"/>
    <property type="match status" value="1"/>
</dbReference>
<dbReference type="InterPro" id="IPR013083">
    <property type="entry name" value="Znf_RING/FYVE/PHD"/>
</dbReference>
<accession>A0ABD3NE23</accession>
<keyword evidence="11" id="KW-1185">Reference proteome</keyword>